<dbReference type="InterPro" id="IPR045851">
    <property type="entry name" value="AMP-bd_C_sf"/>
</dbReference>
<accession>A0A816HWT6</accession>
<feature type="non-terminal residue" evidence="2">
    <location>
        <position position="1"/>
    </location>
</feature>
<protein>
    <recommendedName>
        <fullName evidence="1">AMP-binding enzyme C-terminal domain-containing protein</fullName>
    </recommendedName>
</protein>
<dbReference type="PANTHER" id="PTHR45527">
    <property type="entry name" value="NONRIBOSOMAL PEPTIDE SYNTHETASE"/>
    <property type="match status" value="1"/>
</dbReference>
<gene>
    <name evidence="2" type="ORF">XAT740_LOCUS63953</name>
</gene>
<evidence type="ECO:0000313" key="2">
    <source>
        <dbReference type="EMBL" id="CAF1690916.1"/>
    </source>
</evidence>
<dbReference type="Proteomes" id="UP000663828">
    <property type="component" value="Unassembled WGS sequence"/>
</dbReference>
<dbReference type="InterPro" id="IPR025110">
    <property type="entry name" value="AMP-bd_C"/>
</dbReference>
<dbReference type="EMBL" id="CAJNOR010020923">
    <property type="protein sequence ID" value="CAF1690916.1"/>
    <property type="molecule type" value="Genomic_DNA"/>
</dbReference>
<dbReference type="Gene3D" id="3.40.50.12780">
    <property type="entry name" value="N-terminal domain of ligase-like"/>
    <property type="match status" value="1"/>
</dbReference>
<dbReference type="PANTHER" id="PTHR45527:SF1">
    <property type="entry name" value="FATTY ACID SYNTHASE"/>
    <property type="match status" value="1"/>
</dbReference>
<dbReference type="Pfam" id="PF13193">
    <property type="entry name" value="AMP-binding_C"/>
    <property type="match status" value="1"/>
</dbReference>
<dbReference type="SUPFAM" id="SSF56801">
    <property type="entry name" value="Acetyl-CoA synthetase-like"/>
    <property type="match status" value="1"/>
</dbReference>
<feature type="non-terminal residue" evidence="2">
    <location>
        <position position="162"/>
    </location>
</feature>
<keyword evidence="3" id="KW-1185">Reference proteome</keyword>
<reference evidence="2" key="1">
    <citation type="submission" date="2021-02" db="EMBL/GenBank/DDBJ databases">
        <authorList>
            <person name="Nowell W R."/>
        </authorList>
    </citation>
    <scope>NUCLEOTIDE SEQUENCE</scope>
</reference>
<dbReference type="GO" id="GO:0031177">
    <property type="term" value="F:phosphopantetheine binding"/>
    <property type="evidence" value="ECO:0007669"/>
    <property type="project" value="TreeGrafter"/>
</dbReference>
<dbReference type="GO" id="GO:0044550">
    <property type="term" value="P:secondary metabolite biosynthetic process"/>
    <property type="evidence" value="ECO:0007669"/>
    <property type="project" value="TreeGrafter"/>
</dbReference>
<feature type="domain" description="AMP-binding enzyme C-terminal" evidence="1">
    <location>
        <begin position="34"/>
        <end position="109"/>
    </location>
</feature>
<dbReference type="InterPro" id="IPR042099">
    <property type="entry name" value="ANL_N_sf"/>
</dbReference>
<name>A0A816HWT6_ADIRI</name>
<proteinExistence type="predicted"/>
<sequence length="162" mass="18864">TGDLVRLDAKGVLHYVGRRDFMVKLRGQRIELSEIEKTIMDASSVVTRCVVVKYEDKKIGSEYLTAYVQTTVINIEQILQQKCQERLPFYMVPSFFILLHKLPLSENGKIDRKRLPCPHMSINLLYQQDNQQSKTEIERLVSTLWCEILQLDQIPSITISFF</sequence>
<dbReference type="GO" id="GO:0005737">
    <property type="term" value="C:cytoplasm"/>
    <property type="evidence" value="ECO:0007669"/>
    <property type="project" value="TreeGrafter"/>
</dbReference>
<comment type="caution">
    <text evidence="2">The sequence shown here is derived from an EMBL/GenBank/DDBJ whole genome shotgun (WGS) entry which is preliminary data.</text>
</comment>
<dbReference type="GO" id="GO:0043041">
    <property type="term" value="P:amino acid activation for nonribosomal peptide biosynthetic process"/>
    <property type="evidence" value="ECO:0007669"/>
    <property type="project" value="TreeGrafter"/>
</dbReference>
<dbReference type="Gene3D" id="3.30.300.30">
    <property type="match status" value="1"/>
</dbReference>
<evidence type="ECO:0000313" key="3">
    <source>
        <dbReference type="Proteomes" id="UP000663828"/>
    </source>
</evidence>
<organism evidence="2 3">
    <name type="scientific">Adineta ricciae</name>
    <name type="common">Rotifer</name>
    <dbReference type="NCBI Taxonomy" id="249248"/>
    <lineage>
        <taxon>Eukaryota</taxon>
        <taxon>Metazoa</taxon>
        <taxon>Spiralia</taxon>
        <taxon>Gnathifera</taxon>
        <taxon>Rotifera</taxon>
        <taxon>Eurotatoria</taxon>
        <taxon>Bdelloidea</taxon>
        <taxon>Adinetida</taxon>
        <taxon>Adinetidae</taxon>
        <taxon>Adineta</taxon>
    </lineage>
</organism>
<dbReference type="AlphaFoldDB" id="A0A816HWT6"/>
<evidence type="ECO:0000259" key="1">
    <source>
        <dbReference type="Pfam" id="PF13193"/>
    </source>
</evidence>